<feature type="compositionally biased region" description="Low complexity" evidence="1">
    <location>
        <begin position="254"/>
        <end position="264"/>
    </location>
</feature>
<feature type="region of interest" description="Disordered" evidence="1">
    <location>
        <begin position="522"/>
        <end position="582"/>
    </location>
</feature>
<name>A0A7S1ZQU5_9STRA</name>
<feature type="compositionally biased region" description="Basic residues" evidence="1">
    <location>
        <begin position="106"/>
        <end position="115"/>
    </location>
</feature>
<proteinExistence type="predicted"/>
<organism evidence="2">
    <name type="scientific">Ditylum brightwellii</name>
    <dbReference type="NCBI Taxonomy" id="49249"/>
    <lineage>
        <taxon>Eukaryota</taxon>
        <taxon>Sar</taxon>
        <taxon>Stramenopiles</taxon>
        <taxon>Ochrophyta</taxon>
        <taxon>Bacillariophyta</taxon>
        <taxon>Mediophyceae</taxon>
        <taxon>Lithodesmiophycidae</taxon>
        <taxon>Lithodesmiales</taxon>
        <taxon>Lithodesmiaceae</taxon>
        <taxon>Ditylum</taxon>
    </lineage>
</organism>
<evidence type="ECO:0000313" key="2">
    <source>
        <dbReference type="EMBL" id="CAD9346388.1"/>
    </source>
</evidence>
<sequence>MISSHRFSSLEGGGDVTMATLEDMNTISMLTTSDLFSPPPSSLARSNHHHHSKEQPTPSSLCQKEKDVKSPSFLERFRFKNEKNAATPLVPQYPSKKEDSSSSYKYTRRRRRKKKEQGVKPELASTSISDTSTSSSSFCVSSEQDLSFTLSQTTASACSSSLHKNYPPTTPTTKDNNTFKHYKQINKNKNHYKQYYKDSNSDNTTNTKATSLLSNMVKELSLSLDLHLEEEEDTTEDSAPISPVRTPPPPQPPSSSHHPTSLYPNQTHSTFPNQTTPHYYSTSSPLPTTMTKIASTGIHTPVPFKTKKTTTTTTTHTTTVVVEENPLDFYLDTQKVGHLQEKEEEEVHGAYRRLMLEDPATVSYSKQYTNDEELDTTATATTQSPYLFSTTRRNQNYPTPQTSSFSWEKTNSIHSTHDDDDIPLSTSLQYNKPLFSSTDLNDPILPPPPSLPKMSDLPRDVKDDKQHTTTSDIPPSPSWQKILDLRDEDDKHNTTYYHHIQKEEGGDDEEEEKALSAWQILQQPPPHHPPLSSSSSSATSDHESRNHSPLDLNSVPFSYPPNSSSSEDERNRNRKSTTATTTMSLLTSVLERMSSHGSLGDEEEVIHWTF</sequence>
<feature type="region of interest" description="Disordered" evidence="1">
    <location>
        <begin position="31"/>
        <end position="138"/>
    </location>
</feature>
<reference evidence="2" key="1">
    <citation type="submission" date="2021-01" db="EMBL/GenBank/DDBJ databases">
        <authorList>
            <person name="Corre E."/>
            <person name="Pelletier E."/>
            <person name="Niang G."/>
            <person name="Scheremetjew M."/>
            <person name="Finn R."/>
            <person name="Kale V."/>
            <person name="Holt S."/>
            <person name="Cochrane G."/>
            <person name="Meng A."/>
            <person name="Brown T."/>
            <person name="Cohen L."/>
        </authorList>
    </citation>
    <scope>NUCLEOTIDE SEQUENCE</scope>
    <source>
        <strain evidence="2">Pop2</strain>
    </source>
</reference>
<gene>
    <name evidence="2" type="ORF">DBRI1063_LOCUS19347</name>
</gene>
<dbReference type="AlphaFoldDB" id="A0A7S1ZQU5"/>
<feature type="region of interest" description="Disordered" evidence="1">
    <location>
        <begin position="157"/>
        <end position="177"/>
    </location>
</feature>
<accession>A0A7S1ZQU5</accession>
<feature type="region of interest" description="Disordered" evidence="1">
    <location>
        <begin position="367"/>
        <end position="425"/>
    </location>
</feature>
<evidence type="ECO:0000256" key="1">
    <source>
        <dbReference type="SAM" id="MobiDB-lite"/>
    </source>
</evidence>
<feature type="region of interest" description="Disordered" evidence="1">
    <location>
        <begin position="228"/>
        <end position="283"/>
    </location>
</feature>
<protein>
    <submittedName>
        <fullName evidence="2">Uncharacterized protein</fullName>
    </submittedName>
</protein>
<feature type="compositionally biased region" description="Basic and acidic residues" evidence="1">
    <location>
        <begin position="456"/>
        <end position="467"/>
    </location>
</feature>
<dbReference type="EMBL" id="HBGN01029986">
    <property type="protein sequence ID" value="CAD9346388.1"/>
    <property type="molecule type" value="Transcribed_RNA"/>
</dbReference>
<feature type="compositionally biased region" description="Low complexity" evidence="1">
    <location>
        <begin position="125"/>
        <end position="138"/>
    </location>
</feature>
<feature type="compositionally biased region" description="Basic and acidic residues" evidence="1">
    <location>
        <begin position="63"/>
        <end position="83"/>
    </location>
</feature>
<feature type="compositionally biased region" description="Polar residues" evidence="1">
    <location>
        <begin position="265"/>
        <end position="283"/>
    </location>
</feature>
<feature type="compositionally biased region" description="Polar residues" evidence="1">
    <location>
        <begin position="383"/>
        <end position="414"/>
    </location>
</feature>
<feature type="region of interest" description="Disordered" evidence="1">
    <location>
        <begin position="437"/>
        <end position="482"/>
    </location>
</feature>